<dbReference type="SMART" id="SM00091">
    <property type="entry name" value="PAS"/>
    <property type="match status" value="1"/>
</dbReference>
<dbReference type="GO" id="GO:0005524">
    <property type="term" value="F:ATP binding"/>
    <property type="evidence" value="ECO:0007669"/>
    <property type="project" value="UniProtKB-KW"/>
</dbReference>
<dbReference type="EC" id="2.7.13.3" evidence="2"/>
<dbReference type="GO" id="GO:0000155">
    <property type="term" value="F:phosphorelay sensor kinase activity"/>
    <property type="evidence" value="ECO:0007669"/>
    <property type="project" value="InterPro"/>
</dbReference>
<dbReference type="OrthoDB" id="9816309at2"/>
<comment type="caution">
    <text evidence="17">The sequence shown here is derived from an EMBL/GenBank/DDBJ whole genome shotgun (WGS) entry which is preliminary data.</text>
</comment>
<sequence length="841" mass="93946">MTHHKTCKILVFLFLIALSSITVLEGIAHAQKVRVGIYQNEPVYFLSKEGVPSGIFADILLEIASHAKWELEFVSGSWNDVFTGLQTGKIDLLPAVAFSEARSSLVKYSNATLLTNWGQIYVNEADSLQSIADLQGKKIALLKHDTHNIAFHKFMSGFGFAFTPVEFDSYDEVLKATVNRTADGGVVNRFFGSSQKFKYQIKETPIIFNPIQMRFALSKGDPMRLLETLDNNVAELLKNKNSIYYESIYNWLEKREIKHIPAWIKYTSAITIIGLFAFFLATLYLKSKVNKKTSELLSRNIELLKEIEKRQLTEEALRQSEQRFHYAMSASKDGLFDWDIQSNAVFYSPAWKSMLGYEEHEVENEFSEWERLTAPEDRFKAWSLMREHLAGKRERFDTEIRMLHKDGHWVEILARASAVLDHEGTPVRVVGTHVDISERKQFEKMLIAAKEEAEAANQAKSAFLANMSHEIRTPMNGILGMLQLLQTTSLDQEQQEFTALAVQSTNRLTQLLSDILDLSRVEAGKMKIRSEPFNLRDALLQPIDLFSPLAAQSGVKLKYHFDPGLPREVIGDALRLQQVLTNLIGNAFKFTQHGHVSVEAYPLPARTDAEARIFVSVSDTGCGIRDDDLSSLFQPFTQVSQGFARTHQGAGLGLTISKQLAHLMGGNMAVESEVGVGSSFHFCVTLQKSDDTAEVSPSPAALVAPSKARRALLAEDDEISVFTIQKMLQKLGYEVSVATNGEKALALLCRDEFDVILMDVQMPVMDGVEATKKIRASSSLGPKRDIPIIALTAFAMSGDKEKFIATGMDGYISKPVNLDTLQNTIDQVLLAKSRNAAKNAP</sequence>
<dbReference type="Pfam" id="PF00497">
    <property type="entry name" value="SBP_bac_3"/>
    <property type="match status" value="1"/>
</dbReference>
<dbReference type="InterPro" id="IPR036890">
    <property type="entry name" value="HATPase_C_sf"/>
</dbReference>
<dbReference type="Pfam" id="PF00072">
    <property type="entry name" value="Response_reg"/>
    <property type="match status" value="1"/>
</dbReference>
<feature type="domain" description="PAC" evidence="16">
    <location>
        <begin position="396"/>
        <end position="448"/>
    </location>
</feature>
<dbReference type="Gene3D" id="3.30.565.10">
    <property type="entry name" value="Histidine kinase-like ATPase, C-terminal domain"/>
    <property type="match status" value="1"/>
</dbReference>
<evidence type="ECO:0000256" key="8">
    <source>
        <dbReference type="ARBA" id="ARBA00023012"/>
    </source>
</evidence>
<keyword evidence="18" id="KW-1185">Reference proteome</keyword>
<evidence type="ECO:0000256" key="6">
    <source>
        <dbReference type="ARBA" id="ARBA00022777"/>
    </source>
</evidence>
<keyword evidence="12" id="KW-0472">Membrane</keyword>
<dbReference type="SMART" id="SM00388">
    <property type="entry name" value="HisKA"/>
    <property type="match status" value="1"/>
</dbReference>
<dbReference type="Proteomes" id="UP000199581">
    <property type="component" value="Unassembled WGS sequence"/>
</dbReference>
<dbReference type="SUPFAM" id="SSF53850">
    <property type="entry name" value="Periplasmic binding protein-like II"/>
    <property type="match status" value="1"/>
</dbReference>
<dbReference type="CDD" id="cd16922">
    <property type="entry name" value="HATPase_EvgS-ArcB-TorS-like"/>
    <property type="match status" value="1"/>
</dbReference>
<dbReference type="PROSITE" id="PS50113">
    <property type="entry name" value="PAC"/>
    <property type="match status" value="1"/>
</dbReference>
<keyword evidence="3 11" id="KW-0597">Phosphoprotein</keyword>
<dbReference type="InterPro" id="IPR004358">
    <property type="entry name" value="Sig_transdc_His_kin-like_C"/>
</dbReference>
<dbReference type="PROSITE" id="PS50110">
    <property type="entry name" value="RESPONSE_REGULATORY"/>
    <property type="match status" value="1"/>
</dbReference>
<organism evidence="17 18">
    <name type="scientific">Desulfomicrobium norvegicum (strain DSM 1741 / NCIMB 8310)</name>
    <name type="common">Desulfovibrio baculatus (strain Norway 4)</name>
    <name type="synonym">Desulfovibrio desulfuricans (strain Norway 4)</name>
    <dbReference type="NCBI Taxonomy" id="52561"/>
    <lineage>
        <taxon>Bacteria</taxon>
        <taxon>Pseudomonadati</taxon>
        <taxon>Thermodesulfobacteriota</taxon>
        <taxon>Desulfovibrionia</taxon>
        <taxon>Desulfovibrionales</taxon>
        <taxon>Desulfomicrobiaceae</taxon>
        <taxon>Desulfomicrobium</taxon>
    </lineage>
</organism>
<protein>
    <recommendedName>
        <fullName evidence="10">Sensory/regulatory protein RpfC</fullName>
        <ecNumber evidence="2">2.7.13.3</ecNumber>
    </recommendedName>
</protein>
<feature type="transmembrane region" description="Helical" evidence="12">
    <location>
        <begin position="263"/>
        <end position="285"/>
    </location>
</feature>
<evidence type="ECO:0000256" key="2">
    <source>
        <dbReference type="ARBA" id="ARBA00012438"/>
    </source>
</evidence>
<keyword evidence="6" id="KW-0418">Kinase</keyword>
<dbReference type="InterPro" id="IPR003661">
    <property type="entry name" value="HisK_dim/P_dom"/>
</dbReference>
<feature type="domain" description="Histidine kinase" evidence="13">
    <location>
        <begin position="466"/>
        <end position="688"/>
    </location>
</feature>
<dbReference type="SMART" id="SM00086">
    <property type="entry name" value="PAC"/>
    <property type="match status" value="1"/>
</dbReference>
<keyword evidence="8" id="KW-0902">Two-component regulatory system</keyword>
<keyword evidence="4" id="KW-0808">Transferase</keyword>
<dbReference type="InterPro" id="IPR003594">
    <property type="entry name" value="HATPase_dom"/>
</dbReference>
<dbReference type="InterPro" id="IPR005467">
    <property type="entry name" value="His_kinase_dom"/>
</dbReference>
<dbReference type="SUPFAM" id="SSF47384">
    <property type="entry name" value="Homodimeric domain of signal transducing histidine kinase"/>
    <property type="match status" value="1"/>
</dbReference>
<evidence type="ECO:0000256" key="5">
    <source>
        <dbReference type="ARBA" id="ARBA00022741"/>
    </source>
</evidence>
<dbReference type="FunFam" id="1.10.287.130:FF:000002">
    <property type="entry name" value="Two-component osmosensing histidine kinase"/>
    <property type="match status" value="1"/>
</dbReference>
<dbReference type="InterPro" id="IPR001610">
    <property type="entry name" value="PAC"/>
</dbReference>
<accession>A0A8G2C498</accession>
<keyword evidence="5" id="KW-0547">Nucleotide-binding</keyword>
<evidence type="ECO:0000256" key="12">
    <source>
        <dbReference type="SAM" id="Phobius"/>
    </source>
</evidence>
<keyword evidence="12" id="KW-0812">Transmembrane</keyword>
<dbReference type="Pfam" id="PF00512">
    <property type="entry name" value="HisKA"/>
    <property type="match status" value="1"/>
</dbReference>
<dbReference type="InterPro" id="IPR035965">
    <property type="entry name" value="PAS-like_dom_sf"/>
</dbReference>
<dbReference type="FunFam" id="3.30.565.10:FF:000010">
    <property type="entry name" value="Sensor histidine kinase RcsC"/>
    <property type="match status" value="1"/>
</dbReference>
<dbReference type="SUPFAM" id="SSF55785">
    <property type="entry name" value="PYP-like sensor domain (PAS domain)"/>
    <property type="match status" value="1"/>
</dbReference>
<evidence type="ECO:0000259" key="13">
    <source>
        <dbReference type="PROSITE" id="PS50109"/>
    </source>
</evidence>
<gene>
    <name evidence="17" type="ORF">SAMN05421830_109120</name>
</gene>
<dbReference type="InterPro" id="IPR000700">
    <property type="entry name" value="PAS-assoc_C"/>
</dbReference>
<dbReference type="SUPFAM" id="SSF55874">
    <property type="entry name" value="ATPase domain of HSP90 chaperone/DNA topoisomerase II/histidine kinase"/>
    <property type="match status" value="1"/>
</dbReference>
<name>A0A8G2C498_DESNO</name>
<feature type="domain" description="PAS" evidence="15">
    <location>
        <begin position="320"/>
        <end position="392"/>
    </location>
</feature>
<dbReference type="SUPFAM" id="SSF52172">
    <property type="entry name" value="CheY-like"/>
    <property type="match status" value="1"/>
</dbReference>
<feature type="domain" description="Response regulatory" evidence="14">
    <location>
        <begin position="710"/>
        <end position="829"/>
    </location>
</feature>
<dbReference type="InterPro" id="IPR001638">
    <property type="entry name" value="Solute-binding_3/MltF_N"/>
</dbReference>
<evidence type="ECO:0000313" key="18">
    <source>
        <dbReference type="Proteomes" id="UP000199581"/>
    </source>
</evidence>
<dbReference type="AlphaFoldDB" id="A0A8G2C498"/>
<feature type="modified residue" description="4-aspartylphosphate" evidence="11">
    <location>
        <position position="759"/>
    </location>
</feature>
<dbReference type="InterPro" id="IPR013655">
    <property type="entry name" value="PAS_fold_3"/>
</dbReference>
<dbReference type="RefSeq" id="WP_092193128.1">
    <property type="nucleotide sequence ID" value="NZ_FOTO01000009.1"/>
</dbReference>
<dbReference type="InterPro" id="IPR000014">
    <property type="entry name" value="PAS"/>
</dbReference>
<evidence type="ECO:0000256" key="1">
    <source>
        <dbReference type="ARBA" id="ARBA00000085"/>
    </source>
</evidence>
<dbReference type="Gene3D" id="1.10.287.130">
    <property type="match status" value="1"/>
</dbReference>
<evidence type="ECO:0000259" key="16">
    <source>
        <dbReference type="PROSITE" id="PS50113"/>
    </source>
</evidence>
<evidence type="ECO:0000259" key="14">
    <source>
        <dbReference type="PROSITE" id="PS50110"/>
    </source>
</evidence>
<evidence type="ECO:0000256" key="3">
    <source>
        <dbReference type="ARBA" id="ARBA00022553"/>
    </source>
</evidence>
<evidence type="ECO:0000259" key="15">
    <source>
        <dbReference type="PROSITE" id="PS50112"/>
    </source>
</evidence>
<dbReference type="PANTHER" id="PTHR45339">
    <property type="entry name" value="HYBRID SIGNAL TRANSDUCTION HISTIDINE KINASE J"/>
    <property type="match status" value="1"/>
</dbReference>
<evidence type="ECO:0000256" key="10">
    <source>
        <dbReference type="ARBA" id="ARBA00068150"/>
    </source>
</evidence>
<dbReference type="PROSITE" id="PS50112">
    <property type="entry name" value="PAS"/>
    <property type="match status" value="1"/>
</dbReference>
<dbReference type="SMART" id="SM00448">
    <property type="entry name" value="REC"/>
    <property type="match status" value="1"/>
</dbReference>
<dbReference type="InterPro" id="IPR011006">
    <property type="entry name" value="CheY-like_superfamily"/>
</dbReference>
<dbReference type="NCBIfam" id="TIGR00229">
    <property type="entry name" value="sensory_box"/>
    <property type="match status" value="1"/>
</dbReference>
<dbReference type="Pfam" id="PF08447">
    <property type="entry name" value="PAS_3"/>
    <property type="match status" value="1"/>
</dbReference>
<evidence type="ECO:0000256" key="4">
    <source>
        <dbReference type="ARBA" id="ARBA00022679"/>
    </source>
</evidence>
<comment type="subunit">
    <text evidence="9">At low DSF concentrations, interacts with RpfF.</text>
</comment>
<dbReference type="PROSITE" id="PS50109">
    <property type="entry name" value="HIS_KIN"/>
    <property type="match status" value="1"/>
</dbReference>
<evidence type="ECO:0000313" key="17">
    <source>
        <dbReference type="EMBL" id="SFL93551.1"/>
    </source>
</evidence>
<keyword evidence="12" id="KW-1133">Transmembrane helix</keyword>
<dbReference type="InterPro" id="IPR001789">
    <property type="entry name" value="Sig_transdc_resp-reg_receiver"/>
</dbReference>
<dbReference type="CDD" id="cd00130">
    <property type="entry name" value="PAS"/>
    <property type="match status" value="1"/>
</dbReference>
<dbReference type="SMART" id="SM00062">
    <property type="entry name" value="PBPb"/>
    <property type="match status" value="1"/>
</dbReference>
<dbReference type="SMART" id="SM00387">
    <property type="entry name" value="HATPase_c"/>
    <property type="match status" value="1"/>
</dbReference>
<dbReference type="CDD" id="cd00082">
    <property type="entry name" value="HisKA"/>
    <property type="match status" value="1"/>
</dbReference>
<dbReference type="Gene3D" id="3.40.50.2300">
    <property type="match status" value="1"/>
</dbReference>
<dbReference type="CDD" id="cd17546">
    <property type="entry name" value="REC_hyHK_CKI1_RcsC-like"/>
    <property type="match status" value="1"/>
</dbReference>
<dbReference type="Gene3D" id="3.40.190.10">
    <property type="entry name" value="Periplasmic binding protein-like II"/>
    <property type="match status" value="2"/>
</dbReference>
<reference evidence="17 18" key="1">
    <citation type="submission" date="2016-10" db="EMBL/GenBank/DDBJ databases">
        <authorList>
            <person name="Varghese N."/>
            <person name="Submissions S."/>
        </authorList>
    </citation>
    <scope>NUCLEOTIDE SEQUENCE [LARGE SCALE GENOMIC DNA]</scope>
    <source>
        <strain evidence="17 18">DSM 1741</strain>
    </source>
</reference>
<evidence type="ECO:0000256" key="9">
    <source>
        <dbReference type="ARBA" id="ARBA00064003"/>
    </source>
</evidence>
<dbReference type="PRINTS" id="PR00344">
    <property type="entry name" value="BCTRLSENSOR"/>
</dbReference>
<dbReference type="EMBL" id="FOTO01000009">
    <property type="protein sequence ID" value="SFL93551.1"/>
    <property type="molecule type" value="Genomic_DNA"/>
</dbReference>
<keyword evidence="7" id="KW-0067">ATP-binding</keyword>
<dbReference type="Pfam" id="PF02518">
    <property type="entry name" value="HATPase_c"/>
    <property type="match status" value="1"/>
</dbReference>
<dbReference type="PANTHER" id="PTHR45339:SF1">
    <property type="entry name" value="HYBRID SIGNAL TRANSDUCTION HISTIDINE KINASE J"/>
    <property type="match status" value="1"/>
</dbReference>
<proteinExistence type="predicted"/>
<dbReference type="Gene3D" id="3.30.450.20">
    <property type="entry name" value="PAS domain"/>
    <property type="match status" value="1"/>
</dbReference>
<dbReference type="InterPro" id="IPR036097">
    <property type="entry name" value="HisK_dim/P_sf"/>
</dbReference>
<evidence type="ECO:0000256" key="11">
    <source>
        <dbReference type="PROSITE-ProRule" id="PRU00169"/>
    </source>
</evidence>
<evidence type="ECO:0000256" key="7">
    <source>
        <dbReference type="ARBA" id="ARBA00022840"/>
    </source>
</evidence>
<comment type="catalytic activity">
    <reaction evidence="1">
        <text>ATP + protein L-histidine = ADP + protein N-phospho-L-histidine.</text>
        <dbReference type="EC" id="2.7.13.3"/>
    </reaction>
</comment>